<dbReference type="AlphaFoldDB" id="A0A7S7SI12"/>
<protein>
    <submittedName>
        <fullName evidence="2">Uncharacterized protein</fullName>
    </submittedName>
</protein>
<proteinExistence type="predicted"/>
<dbReference type="KEGG" id="pfer:IRI77_19025"/>
<dbReference type="RefSeq" id="WP_194446621.1">
    <property type="nucleotide sequence ID" value="NZ_CP063849.1"/>
</dbReference>
<evidence type="ECO:0000313" key="3">
    <source>
        <dbReference type="Proteomes" id="UP000593892"/>
    </source>
</evidence>
<dbReference type="EMBL" id="CP063849">
    <property type="protein sequence ID" value="QOY84951.1"/>
    <property type="molecule type" value="Genomic_DNA"/>
</dbReference>
<sequence>MNNSVVVISYLISMAVALFLLWRFSHIRWYWHALAVAVALGLGLMPPLAQEAGRNYDVALGSAFLFLLVWGAGEPLFKVLHLPRHF</sequence>
<gene>
    <name evidence="2" type="ORF">IRI77_19025</name>
</gene>
<keyword evidence="1" id="KW-1133">Transmembrane helix</keyword>
<keyword evidence="1" id="KW-0472">Membrane</keyword>
<keyword evidence="3" id="KW-1185">Reference proteome</keyword>
<evidence type="ECO:0000313" key="2">
    <source>
        <dbReference type="EMBL" id="QOY84951.1"/>
    </source>
</evidence>
<organism evidence="2 3">
    <name type="scientific">Paludibaculum fermentans</name>
    <dbReference type="NCBI Taxonomy" id="1473598"/>
    <lineage>
        <taxon>Bacteria</taxon>
        <taxon>Pseudomonadati</taxon>
        <taxon>Acidobacteriota</taxon>
        <taxon>Terriglobia</taxon>
        <taxon>Bryobacterales</taxon>
        <taxon>Bryobacteraceae</taxon>
        <taxon>Paludibaculum</taxon>
    </lineage>
</organism>
<keyword evidence="1" id="KW-0812">Transmembrane</keyword>
<evidence type="ECO:0000256" key="1">
    <source>
        <dbReference type="SAM" id="Phobius"/>
    </source>
</evidence>
<reference evidence="2 3" key="1">
    <citation type="submission" date="2020-10" db="EMBL/GenBank/DDBJ databases">
        <title>Complete genome sequence of Paludibaculum fermentans P105T, a facultatively anaerobic acidobacterium capable of dissimilatory Fe(III) reduction.</title>
        <authorList>
            <person name="Dedysh S.N."/>
            <person name="Beletsky A.V."/>
            <person name="Kulichevskaya I.S."/>
            <person name="Mardanov A.V."/>
            <person name="Ravin N.V."/>
        </authorList>
    </citation>
    <scope>NUCLEOTIDE SEQUENCE [LARGE SCALE GENOMIC DNA]</scope>
    <source>
        <strain evidence="2 3">P105</strain>
    </source>
</reference>
<name>A0A7S7SI12_PALFE</name>
<accession>A0A7S7SI12</accession>
<feature type="transmembrane region" description="Helical" evidence="1">
    <location>
        <begin position="6"/>
        <end position="22"/>
    </location>
</feature>
<feature type="transmembrane region" description="Helical" evidence="1">
    <location>
        <begin position="29"/>
        <end position="46"/>
    </location>
</feature>
<dbReference type="Proteomes" id="UP000593892">
    <property type="component" value="Chromosome"/>
</dbReference>
<feature type="transmembrane region" description="Helical" evidence="1">
    <location>
        <begin position="58"/>
        <end position="77"/>
    </location>
</feature>